<dbReference type="InterPro" id="IPR002495">
    <property type="entry name" value="Glyco_trans_8"/>
</dbReference>
<evidence type="ECO:0000313" key="4">
    <source>
        <dbReference type="EMBL" id="RHA73901.1"/>
    </source>
</evidence>
<dbReference type="EMBL" id="QSFT01000029">
    <property type="protein sequence ID" value="RHA73901.1"/>
    <property type="molecule type" value="Genomic_DNA"/>
</dbReference>
<name>A0A413SX77_9BACT</name>
<evidence type="ECO:0000313" key="5">
    <source>
        <dbReference type="Proteomes" id="UP000283855"/>
    </source>
</evidence>
<sequence length="312" mass="37510">MKTVPIAFAFDNNLVLPACICISSLLMNAKEETFYDIFILYSSKINLHKEQLDELPKYFNRCRIQYRVVDNTFDQAFEIRGITAATYYRLLIPELIPEYDKVIYADVDIIFRMDLSELYNTEIGENYIAATRELGMNLMEDGQKHIHSLPALSVGNYIQAGFIIMNTKAILKNNIHILFKEWSDKKLKFQDQDILNIVCKDKIYYLPMKYNMTDYSYMLTMRKRSLLQNLFSVEEIDNALKRGNIHYNGHKPWKKYSVNFDIWWEYYRKSPFFDEKFYFEFFYTRLNELDQLSLWKRIKILIRYFVYGKREI</sequence>
<keyword evidence="3" id="KW-0479">Metal-binding</keyword>
<keyword evidence="2 4" id="KW-0808">Transferase</keyword>
<dbReference type="InterPro" id="IPR050748">
    <property type="entry name" value="Glycosyltrans_8_dom-fam"/>
</dbReference>
<evidence type="ECO:0000256" key="3">
    <source>
        <dbReference type="ARBA" id="ARBA00022723"/>
    </source>
</evidence>
<reference evidence="4 5" key="1">
    <citation type="submission" date="2018-08" db="EMBL/GenBank/DDBJ databases">
        <title>A genome reference for cultivated species of the human gut microbiota.</title>
        <authorList>
            <person name="Zou Y."/>
            <person name="Xue W."/>
            <person name="Luo G."/>
        </authorList>
    </citation>
    <scope>NUCLEOTIDE SEQUENCE [LARGE SCALE GENOMIC DNA]</scope>
    <source>
        <strain evidence="4 5">AM42-38</strain>
    </source>
</reference>
<dbReference type="Gene3D" id="3.90.550.10">
    <property type="entry name" value="Spore Coat Polysaccharide Biosynthesis Protein SpsA, Chain A"/>
    <property type="match status" value="1"/>
</dbReference>
<dbReference type="AlphaFoldDB" id="A0A413SX77"/>
<dbReference type="Proteomes" id="UP000283855">
    <property type="component" value="Unassembled WGS sequence"/>
</dbReference>
<dbReference type="GO" id="GO:0046872">
    <property type="term" value="F:metal ion binding"/>
    <property type="evidence" value="ECO:0007669"/>
    <property type="project" value="UniProtKB-KW"/>
</dbReference>
<protein>
    <submittedName>
        <fullName evidence="4">Glycosyltransferase family 8 protein</fullName>
    </submittedName>
</protein>
<organism evidence="4 5">
    <name type="scientific">Phocaeicola coprophilus</name>
    <dbReference type="NCBI Taxonomy" id="387090"/>
    <lineage>
        <taxon>Bacteria</taxon>
        <taxon>Pseudomonadati</taxon>
        <taxon>Bacteroidota</taxon>
        <taxon>Bacteroidia</taxon>
        <taxon>Bacteroidales</taxon>
        <taxon>Bacteroidaceae</taxon>
        <taxon>Phocaeicola</taxon>
    </lineage>
</organism>
<dbReference type="InterPro" id="IPR029044">
    <property type="entry name" value="Nucleotide-diphossugar_trans"/>
</dbReference>
<keyword evidence="1" id="KW-0328">Glycosyltransferase</keyword>
<comment type="caution">
    <text evidence="4">The sequence shown here is derived from an EMBL/GenBank/DDBJ whole genome shotgun (WGS) entry which is preliminary data.</text>
</comment>
<dbReference type="SUPFAM" id="SSF53448">
    <property type="entry name" value="Nucleotide-diphospho-sugar transferases"/>
    <property type="match status" value="1"/>
</dbReference>
<dbReference type="RefSeq" id="WP_118400781.1">
    <property type="nucleotide sequence ID" value="NZ_CABJGD010000029.1"/>
</dbReference>
<dbReference type="Pfam" id="PF01501">
    <property type="entry name" value="Glyco_transf_8"/>
    <property type="match status" value="1"/>
</dbReference>
<gene>
    <name evidence="4" type="ORF">DW921_11815</name>
</gene>
<dbReference type="PANTHER" id="PTHR13778">
    <property type="entry name" value="GLYCOSYLTRANSFERASE 8 DOMAIN-CONTAINING PROTEIN"/>
    <property type="match status" value="1"/>
</dbReference>
<dbReference type="CDD" id="cd04194">
    <property type="entry name" value="GT8_A4GalT_like"/>
    <property type="match status" value="1"/>
</dbReference>
<proteinExistence type="predicted"/>
<dbReference type="GO" id="GO:0016757">
    <property type="term" value="F:glycosyltransferase activity"/>
    <property type="evidence" value="ECO:0007669"/>
    <property type="project" value="UniProtKB-KW"/>
</dbReference>
<dbReference type="PANTHER" id="PTHR13778:SF47">
    <property type="entry name" value="LIPOPOLYSACCHARIDE 1,3-GALACTOSYLTRANSFERASE"/>
    <property type="match status" value="1"/>
</dbReference>
<evidence type="ECO:0000256" key="1">
    <source>
        <dbReference type="ARBA" id="ARBA00022676"/>
    </source>
</evidence>
<evidence type="ECO:0000256" key="2">
    <source>
        <dbReference type="ARBA" id="ARBA00022679"/>
    </source>
</evidence>
<accession>A0A413SX77</accession>